<dbReference type="InterPro" id="IPR009000">
    <property type="entry name" value="Transl_B-barrel_sf"/>
</dbReference>
<dbReference type="GO" id="GO:0000493">
    <property type="term" value="P:box H/ACA snoRNP assembly"/>
    <property type="evidence" value="ECO:0007669"/>
    <property type="project" value="InterPro"/>
</dbReference>
<comment type="subcellular location">
    <subcellularLocation>
        <location evidence="1">Nucleus</location>
    </subcellularLocation>
</comment>
<evidence type="ECO:0000256" key="3">
    <source>
        <dbReference type="ARBA" id="ARBA00021438"/>
    </source>
</evidence>
<gene>
    <name evidence="10" type="ORF">FSB_LOCUS30702</name>
</gene>
<dbReference type="PANTHER" id="PTHR31633">
    <property type="entry name" value="H/ACA RIBONUCLEOPROTEIN COMPLEX NON-CORE SUBUNIT NAF1"/>
    <property type="match status" value="1"/>
</dbReference>
<name>A0A2N9GTY5_FAGSY</name>
<dbReference type="Gene3D" id="2.40.10.230">
    <property type="entry name" value="Probable tRNA pseudouridine synthase domain"/>
    <property type="match status" value="1"/>
</dbReference>
<comment type="similarity">
    <text evidence="2">Belongs to the NAF1 family.</text>
</comment>
<keyword evidence="4" id="KW-0690">Ribosome biogenesis</keyword>
<feature type="compositionally biased region" description="Gly residues" evidence="9">
    <location>
        <begin position="1048"/>
        <end position="1063"/>
    </location>
</feature>
<keyword evidence="5" id="KW-0698">rRNA processing</keyword>
<evidence type="ECO:0000256" key="5">
    <source>
        <dbReference type="ARBA" id="ARBA00022552"/>
    </source>
</evidence>
<organism evidence="10">
    <name type="scientific">Fagus sylvatica</name>
    <name type="common">Beechnut</name>
    <dbReference type="NCBI Taxonomy" id="28930"/>
    <lineage>
        <taxon>Eukaryota</taxon>
        <taxon>Viridiplantae</taxon>
        <taxon>Streptophyta</taxon>
        <taxon>Embryophyta</taxon>
        <taxon>Tracheophyta</taxon>
        <taxon>Spermatophyta</taxon>
        <taxon>Magnoliopsida</taxon>
        <taxon>eudicotyledons</taxon>
        <taxon>Gunneridae</taxon>
        <taxon>Pentapetalae</taxon>
        <taxon>rosids</taxon>
        <taxon>fabids</taxon>
        <taxon>Fagales</taxon>
        <taxon>Fagaceae</taxon>
        <taxon>Fagus</taxon>
    </lineage>
</organism>
<evidence type="ECO:0000256" key="6">
    <source>
        <dbReference type="ARBA" id="ARBA00022553"/>
    </source>
</evidence>
<keyword evidence="7" id="KW-0694">RNA-binding</keyword>
<evidence type="ECO:0000256" key="2">
    <source>
        <dbReference type="ARBA" id="ARBA00009801"/>
    </source>
</evidence>
<evidence type="ECO:0000256" key="4">
    <source>
        <dbReference type="ARBA" id="ARBA00022517"/>
    </source>
</evidence>
<dbReference type="GO" id="GO:0006364">
    <property type="term" value="P:rRNA processing"/>
    <property type="evidence" value="ECO:0007669"/>
    <property type="project" value="UniProtKB-KW"/>
</dbReference>
<feature type="compositionally biased region" description="Basic and acidic residues" evidence="9">
    <location>
        <begin position="625"/>
        <end position="636"/>
    </location>
</feature>
<keyword evidence="6" id="KW-0597">Phosphoprotein</keyword>
<dbReference type="SUPFAM" id="SSF50447">
    <property type="entry name" value="Translation proteins"/>
    <property type="match status" value="1"/>
</dbReference>
<reference evidence="10" key="1">
    <citation type="submission" date="2018-02" db="EMBL/GenBank/DDBJ databases">
        <authorList>
            <person name="Cohen D.B."/>
            <person name="Kent A.D."/>
        </authorList>
    </citation>
    <scope>NUCLEOTIDE SEQUENCE</scope>
</reference>
<sequence>MVGFISEPTIEDLDQVQKLKNSNSPLDPLDQKPTDFTFSDSFLDFDSLKDWFEDIPVARSLFLCLELLLENPIEPVQDPPVLGMADIGAVFEVWNFLLRTPLSLFKTHQYQYQGMVDIGAVFEFGAPLKISIEPVQDPPVPAPPENLIERVQDPPVSSPYLRSPLSLFKTHQYQVWLIWELFLSLEPLLRSPVEPVQDPRVPDVADMGAVFESGAPPEIPSEPVQDPPVPVEPVQDPPVPDVADMGAVFESGAPPEIPTEPVQDPPVPGVVDMGAAVFESGAPLEIPTEPVQDPPVPGVADMGAVFESGAPPEIPLSLFKTHRYQVWLIWELVFESGAPPEIPTEPVQDPPVPGVADMGAVFESGAPPEIPTESVQDPPVPVPDPPVPVPGVADMGAVFESGAPPEISIEPVQDSPVPGVADMGAVFEFGAPPENPIEPVQDPPVLGMSDMIAVFEFGASSEIPIEPVQDPPVSGMVDMGAIFKFGAPLENPIEPVQDPPVPGMADMGTVFEFGAPPKNPIEPIQDPEVGGSVSELKVKVEEQEWENWENLRSCIEEEMGKVGLVVESGNLGIGGGSDVKKEVVSDVDESESSDSESSSSSEAETSSSGSSDDDDDDEEEEEEDKDKKEVKVEVMRGARGGGGIDEDDGKEMVSFSDFDEEEDYEGGAPKGPIKSKHELEVLPPVPPVDATLQLHHQMLPVGVVLSIFGAQVIVEGVEKHNPVSEGSILWITESRSPLGLVDEIFGPVKSPYYKSLPIMCSMTRIFTRKGMMHLVLNDEEELDEAEFSDDEQEAEFKRHFLIEASSSSSMGQGFVIGTGFIPPFPQTAQTIGFNTPSQKPQEQPSNQSQHNFSPSAAFFDRGPSSSSMGQGFAIGTGFIPPFPQTAQTIGFNRPSNGVWTNGMPFQPPHNAVFPNGFPTNGMPWSSQNPNQHPCQMPMPNRMPFQQQFDPSQTHPTAMFPAVGPTYAQGLVGQNGFNQSPFGMGLQGQHTHPSMNMGMNVGDQGILSNGLQFQQNSMQQSAFAPGNVEAAQQFNMGASSHHGRKPYHQGGGRFAGGRGWQQSK</sequence>
<dbReference type="AlphaFoldDB" id="A0A2N9GTY5"/>
<dbReference type="InterPro" id="IPR038664">
    <property type="entry name" value="Gar1/Naf1_Cbf5-bd_sf"/>
</dbReference>
<proteinExistence type="inferred from homology"/>
<dbReference type="GO" id="GO:0005732">
    <property type="term" value="C:sno(s)RNA-containing ribonucleoprotein complex"/>
    <property type="evidence" value="ECO:0007669"/>
    <property type="project" value="InterPro"/>
</dbReference>
<evidence type="ECO:0000256" key="7">
    <source>
        <dbReference type="ARBA" id="ARBA00022884"/>
    </source>
</evidence>
<dbReference type="EMBL" id="OIVN01002340">
    <property type="protein sequence ID" value="SPD02820.1"/>
    <property type="molecule type" value="Genomic_DNA"/>
</dbReference>
<feature type="region of interest" description="Disordered" evidence="9">
    <location>
        <begin position="1037"/>
        <end position="1063"/>
    </location>
</feature>
<dbReference type="GO" id="GO:0005634">
    <property type="term" value="C:nucleus"/>
    <property type="evidence" value="ECO:0007669"/>
    <property type="project" value="UniProtKB-SubCell"/>
</dbReference>
<feature type="region of interest" description="Disordered" evidence="9">
    <location>
        <begin position="826"/>
        <end position="872"/>
    </location>
</feature>
<dbReference type="PANTHER" id="PTHR31633:SF1">
    <property type="entry name" value="H_ACA RIBONUCLEOPROTEIN COMPLEX NON-CORE SUBUNIT NAF1"/>
    <property type="match status" value="1"/>
</dbReference>
<keyword evidence="8" id="KW-0539">Nucleus</keyword>
<protein>
    <recommendedName>
        <fullName evidence="3">H/ACA ribonucleoprotein complex non-core subunit NAF1</fullName>
    </recommendedName>
</protein>
<feature type="compositionally biased region" description="Acidic residues" evidence="9">
    <location>
        <begin position="611"/>
        <end position="624"/>
    </location>
</feature>
<evidence type="ECO:0000256" key="8">
    <source>
        <dbReference type="ARBA" id="ARBA00023242"/>
    </source>
</evidence>
<dbReference type="GO" id="GO:0001522">
    <property type="term" value="P:pseudouridine synthesis"/>
    <property type="evidence" value="ECO:0007669"/>
    <property type="project" value="InterPro"/>
</dbReference>
<dbReference type="Pfam" id="PF04410">
    <property type="entry name" value="Gar1"/>
    <property type="match status" value="1"/>
</dbReference>
<evidence type="ECO:0000313" key="10">
    <source>
        <dbReference type="EMBL" id="SPD02820.1"/>
    </source>
</evidence>
<accession>A0A2N9GTY5</accession>
<feature type="compositionally biased region" description="Acidic residues" evidence="9">
    <location>
        <begin position="585"/>
        <end position="594"/>
    </location>
</feature>
<dbReference type="InterPro" id="IPR007504">
    <property type="entry name" value="H/ACA_rnp_Gar1/Naf1"/>
</dbReference>
<evidence type="ECO:0000256" key="9">
    <source>
        <dbReference type="SAM" id="MobiDB-lite"/>
    </source>
</evidence>
<feature type="compositionally biased region" description="Low complexity" evidence="9">
    <location>
        <begin position="595"/>
        <end position="610"/>
    </location>
</feature>
<feature type="compositionally biased region" description="Polar residues" evidence="9">
    <location>
        <begin position="826"/>
        <end position="854"/>
    </location>
</feature>
<evidence type="ECO:0000256" key="1">
    <source>
        <dbReference type="ARBA" id="ARBA00004123"/>
    </source>
</evidence>
<dbReference type="InterPro" id="IPR040309">
    <property type="entry name" value="Naf1"/>
</dbReference>
<dbReference type="GO" id="GO:0003723">
    <property type="term" value="F:RNA binding"/>
    <property type="evidence" value="ECO:0007669"/>
    <property type="project" value="UniProtKB-KW"/>
</dbReference>
<feature type="region of interest" description="Disordered" evidence="9">
    <location>
        <begin position="568"/>
        <end position="651"/>
    </location>
</feature>